<evidence type="ECO:0000313" key="5">
    <source>
        <dbReference type="Proteomes" id="UP001239680"/>
    </source>
</evidence>
<dbReference type="InterPro" id="IPR002942">
    <property type="entry name" value="S4_RNA-bd"/>
</dbReference>
<accession>A0ABU0VTD4</accession>
<keyword evidence="5" id="KW-1185">Reference proteome</keyword>
<feature type="region of interest" description="Disordered" evidence="2">
    <location>
        <begin position="1"/>
        <end position="21"/>
    </location>
</feature>
<dbReference type="InterPro" id="IPR036986">
    <property type="entry name" value="S4_RNA-bd_sf"/>
</dbReference>
<gene>
    <name evidence="4" type="ORF">Q9295_01210</name>
</gene>
<dbReference type="Proteomes" id="UP001239680">
    <property type="component" value="Unassembled WGS sequence"/>
</dbReference>
<dbReference type="Pfam" id="PF01479">
    <property type="entry name" value="S4"/>
    <property type="match status" value="1"/>
</dbReference>
<feature type="domain" description="RNA-binding S4" evidence="3">
    <location>
        <begin position="26"/>
        <end position="82"/>
    </location>
</feature>
<protein>
    <submittedName>
        <fullName evidence="4">RNA-binding S4 domain-containing protein</fullName>
    </submittedName>
</protein>
<comment type="caution">
    <text evidence="4">The sequence shown here is derived from an EMBL/GenBank/DDBJ whole genome shotgun (WGS) entry which is preliminary data.</text>
</comment>
<evidence type="ECO:0000256" key="1">
    <source>
        <dbReference type="PROSITE-ProRule" id="PRU00182"/>
    </source>
</evidence>
<evidence type="ECO:0000256" key="2">
    <source>
        <dbReference type="SAM" id="MobiDB-lite"/>
    </source>
</evidence>
<proteinExistence type="predicted"/>
<sequence>MTGAKPLPSPALRDSPGAMPAQAPRLRIDKWLWQARFFKTRGLAAELIESGHLRVNGQPIHRASREVGPGDTLTFPQGKNIRLIRITGTGVRRGPASEAMTLFIDLDPPAATPHRLD</sequence>
<dbReference type="EMBL" id="JAVDBT010000001">
    <property type="protein sequence ID" value="MDQ2064979.1"/>
    <property type="molecule type" value="Genomic_DNA"/>
</dbReference>
<dbReference type="RefSeq" id="WP_306678565.1">
    <property type="nucleotide sequence ID" value="NZ_JAVDBT010000001.1"/>
</dbReference>
<evidence type="ECO:0000259" key="3">
    <source>
        <dbReference type="SMART" id="SM00363"/>
    </source>
</evidence>
<dbReference type="PROSITE" id="PS50889">
    <property type="entry name" value="S4"/>
    <property type="match status" value="1"/>
</dbReference>
<dbReference type="SUPFAM" id="SSF55174">
    <property type="entry name" value="Alpha-L RNA-binding motif"/>
    <property type="match status" value="1"/>
</dbReference>
<name>A0ABU0VTD4_9RHOB</name>
<keyword evidence="1" id="KW-0694">RNA-binding</keyword>
<dbReference type="SMART" id="SM00363">
    <property type="entry name" value="S4"/>
    <property type="match status" value="1"/>
</dbReference>
<dbReference type="CDD" id="cd00165">
    <property type="entry name" value="S4"/>
    <property type="match status" value="1"/>
</dbReference>
<organism evidence="4 5">
    <name type="scientific">Pseudogemmobacter lacusdianii</name>
    <dbReference type="NCBI Taxonomy" id="3069608"/>
    <lineage>
        <taxon>Bacteria</taxon>
        <taxon>Pseudomonadati</taxon>
        <taxon>Pseudomonadota</taxon>
        <taxon>Alphaproteobacteria</taxon>
        <taxon>Rhodobacterales</taxon>
        <taxon>Paracoccaceae</taxon>
        <taxon>Pseudogemmobacter</taxon>
    </lineage>
</organism>
<reference evidence="4 5" key="1">
    <citation type="submission" date="2023-08" db="EMBL/GenBank/DDBJ databases">
        <title>Characterization of two Paracoccaceae strains isolated from Phycosphere and proposal of Xinfangfangia lacusdiani sp. nov.</title>
        <authorList>
            <person name="Deng Y."/>
            <person name="Zhang Y.Q."/>
        </authorList>
    </citation>
    <scope>NUCLEOTIDE SEQUENCE [LARGE SCALE GENOMIC DNA]</scope>
    <source>
        <strain evidence="4 5">CPCC 101601</strain>
    </source>
</reference>
<evidence type="ECO:0000313" key="4">
    <source>
        <dbReference type="EMBL" id="MDQ2064979.1"/>
    </source>
</evidence>
<dbReference type="Gene3D" id="3.10.290.10">
    <property type="entry name" value="RNA-binding S4 domain"/>
    <property type="match status" value="1"/>
</dbReference>